<dbReference type="Proteomes" id="UP001186944">
    <property type="component" value="Unassembled WGS sequence"/>
</dbReference>
<reference evidence="2" key="1">
    <citation type="submission" date="2019-08" db="EMBL/GenBank/DDBJ databases">
        <title>The improved chromosome-level genome for the pearl oyster Pinctada fucata martensii using PacBio sequencing and Hi-C.</title>
        <authorList>
            <person name="Zheng Z."/>
        </authorList>
    </citation>
    <scope>NUCLEOTIDE SEQUENCE</scope>
    <source>
        <strain evidence="2">ZZ-2019</strain>
        <tissue evidence="2">Adductor muscle</tissue>
    </source>
</reference>
<name>A0AA88YIJ2_PINIB</name>
<evidence type="ECO:0000313" key="2">
    <source>
        <dbReference type="EMBL" id="KAK3106198.1"/>
    </source>
</evidence>
<proteinExistence type="predicted"/>
<accession>A0AA88YIJ2</accession>
<comment type="caution">
    <text evidence="2">The sequence shown here is derived from an EMBL/GenBank/DDBJ whole genome shotgun (WGS) entry which is preliminary data.</text>
</comment>
<sequence>MCVPSTALEPISLRDSCVRGSCTWRGRGYYVGGGCTQDGRLSFDRFYLPSQLDLTQCERIILLEIGDTDVTDCDFLKTLVRVKLIINDKELLCEGIKKQSTTDSTVRMGTTEDVRRDSVLVTPSKHHDDHLSSATEGGTYDDLVTRTAHDITSSWDITSIHDQSDVGSFPTTSDQSLATNTRDKTSPTTSTGSDSNDNQKTTQDGVINSLLGICAIFLSALGFLEQILTSVRNNINHMLALLRKCKRCVGKSYEFMKRSLLREMIYDQSPEVVPRRSQRQRRPPLRYGFDN</sequence>
<feature type="region of interest" description="Disordered" evidence="1">
    <location>
        <begin position="108"/>
        <end position="136"/>
    </location>
</feature>
<evidence type="ECO:0000256" key="1">
    <source>
        <dbReference type="SAM" id="MobiDB-lite"/>
    </source>
</evidence>
<organism evidence="2 3">
    <name type="scientific">Pinctada imbricata</name>
    <name type="common">Atlantic pearl-oyster</name>
    <name type="synonym">Pinctada martensii</name>
    <dbReference type="NCBI Taxonomy" id="66713"/>
    <lineage>
        <taxon>Eukaryota</taxon>
        <taxon>Metazoa</taxon>
        <taxon>Spiralia</taxon>
        <taxon>Lophotrochozoa</taxon>
        <taxon>Mollusca</taxon>
        <taxon>Bivalvia</taxon>
        <taxon>Autobranchia</taxon>
        <taxon>Pteriomorphia</taxon>
        <taxon>Pterioida</taxon>
        <taxon>Pterioidea</taxon>
        <taxon>Pteriidae</taxon>
        <taxon>Pinctada</taxon>
    </lineage>
</organism>
<evidence type="ECO:0000313" key="3">
    <source>
        <dbReference type="Proteomes" id="UP001186944"/>
    </source>
</evidence>
<keyword evidence="3" id="KW-1185">Reference proteome</keyword>
<dbReference type="AlphaFoldDB" id="A0AA88YIJ2"/>
<feature type="region of interest" description="Disordered" evidence="1">
    <location>
        <begin position="165"/>
        <end position="200"/>
    </location>
</feature>
<feature type="region of interest" description="Disordered" evidence="1">
    <location>
        <begin position="271"/>
        <end position="291"/>
    </location>
</feature>
<protein>
    <submittedName>
        <fullName evidence="2">Uncharacterized protein</fullName>
    </submittedName>
</protein>
<dbReference type="EMBL" id="VSWD01000003">
    <property type="protein sequence ID" value="KAK3106198.1"/>
    <property type="molecule type" value="Genomic_DNA"/>
</dbReference>
<gene>
    <name evidence="2" type="ORF">FSP39_014899</name>
</gene>